<keyword evidence="2" id="KW-1185">Reference proteome</keyword>
<dbReference type="Proteomes" id="UP000544090">
    <property type="component" value="Unassembled WGS sequence"/>
</dbReference>
<comment type="caution">
    <text evidence="1">The sequence shown here is derived from an EMBL/GenBank/DDBJ whole genome shotgun (WGS) entry which is preliminary data.</text>
</comment>
<dbReference type="AlphaFoldDB" id="A0A7X6QMD1"/>
<evidence type="ECO:0000313" key="2">
    <source>
        <dbReference type="Proteomes" id="UP000544090"/>
    </source>
</evidence>
<dbReference type="EMBL" id="JAAZSQ010000026">
    <property type="protein sequence ID" value="NKX56538.1"/>
    <property type="molecule type" value="Genomic_DNA"/>
</dbReference>
<proteinExistence type="predicted"/>
<evidence type="ECO:0000313" key="1">
    <source>
        <dbReference type="EMBL" id="NKX56538.1"/>
    </source>
</evidence>
<accession>A0A7X6QMD1</accession>
<dbReference type="RefSeq" id="WP_168488888.1">
    <property type="nucleotide sequence ID" value="NZ_JAAZSQ010000026.1"/>
</dbReference>
<protein>
    <submittedName>
        <fullName evidence="1">Uncharacterized protein</fullName>
    </submittedName>
</protein>
<reference evidence="1 2" key="1">
    <citation type="submission" date="2020-04" db="EMBL/GenBank/DDBJ databases">
        <title>Arthrobacter sp. nov.</title>
        <authorList>
            <person name="Liu S."/>
        </authorList>
    </citation>
    <scope>NUCLEOTIDE SEQUENCE [LARGE SCALE GENOMIC DNA]</scope>
    <source>
        <strain evidence="1 2">E918</strain>
    </source>
</reference>
<name>A0A7X6QMD1_9MICC</name>
<gene>
    <name evidence="1" type="ORF">HGG74_18820</name>
</gene>
<sequence>MSSMTFSLVRPFGRRAVREAAGRQDVNVPLDSWPYGASGRITAHPWEGLSLIETETELSSENSGLSG</sequence>
<organism evidence="1 2">
    <name type="scientific">Arthrobacter mobilis</name>
    <dbReference type="NCBI Taxonomy" id="2724944"/>
    <lineage>
        <taxon>Bacteria</taxon>
        <taxon>Bacillati</taxon>
        <taxon>Actinomycetota</taxon>
        <taxon>Actinomycetes</taxon>
        <taxon>Micrococcales</taxon>
        <taxon>Micrococcaceae</taxon>
        <taxon>Arthrobacter</taxon>
    </lineage>
</organism>